<accession>A0ABV1DA96</accession>
<dbReference type="GO" id="GO:0016787">
    <property type="term" value="F:hydrolase activity"/>
    <property type="evidence" value="ECO:0007669"/>
    <property type="project" value="UniProtKB-KW"/>
</dbReference>
<name>A0ABV1DA96_9FIRM</name>
<keyword evidence="3" id="KW-1185">Reference proteome</keyword>
<protein>
    <submittedName>
        <fullName evidence="2">Class B sortase</fullName>
        <ecNumber evidence="2">3.4.22.71</ecNumber>
    </submittedName>
</protein>
<evidence type="ECO:0000256" key="1">
    <source>
        <dbReference type="SAM" id="MobiDB-lite"/>
    </source>
</evidence>
<proteinExistence type="predicted"/>
<evidence type="ECO:0000313" key="2">
    <source>
        <dbReference type="EMBL" id="MEQ2427292.1"/>
    </source>
</evidence>
<dbReference type="Proteomes" id="UP001454086">
    <property type="component" value="Unassembled WGS sequence"/>
</dbReference>
<organism evidence="2 3">
    <name type="scientific">Enterocloster hominis</name>
    <name type="common">ex Hitch et al. 2024</name>
    <dbReference type="NCBI Taxonomy" id="1917870"/>
    <lineage>
        <taxon>Bacteria</taxon>
        <taxon>Bacillati</taxon>
        <taxon>Bacillota</taxon>
        <taxon>Clostridia</taxon>
        <taxon>Lachnospirales</taxon>
        <taxon>Lachnospiraceae</taxon>
        <taxon>Enterocloster</taxon>
    </lineage>
</organism>
<dbReference type="CDD" id="cd05826">
    <property type="entry name" value="Sortase_B"/>
    <property type="match status" value="1"/>
</dbReference>
<feature type="compositionally biased region" description="Acidic residues" evidence="1">
    <location>
        <begin position="60"/>
        <end position="72"/>
    </location>
</feature>
<gene>
    <name evidence="2" type="primary">srtB</name>
    <name evidence="2" type="ORF">WMQ36_20205</name>
</gene>
<dbReference type="EMBL" id="JBBMFM010000097">
    <property type="protein sequence ID" value="MEQ2427292.1"/>
    <property type="molecule type" value="Genomic_DNA"/>
</dbReference>
<reference evidence="2 3" key="1">
    <citation type="submission" date="2024-03" db="EMBL/GenBank/DDBJ databases">
        <title>Human intestinal bacterial collection.</title>
        <authorList>
            <person name="Pauvert C."/>
            <person name="Hitch T.C.A."/>
            <person name="Clavel T."/>
        </authorList>
    </citation>
    <scope>NUCLEOTIDE SEQUENCE [LARGE SCALE GENOMIC DNA]</scope>
    <source>
        <strain evidence="2 3">CLA-SR-H021</strain>
    </source>
</reference>
<dbReference type="SUPFAM" id="SSF63817">
    <property type="entry name" value="Sortase"/>
    <property type="match status" value="1"/>
</dbReference>
<dbReference type="Gene3D" id="2.40.260.10">
    <property type="entry name" value="Sortase"/>
    <property type="match status" value="1"/>
</dbReference>
<evidence type="ECO:0000313" key="3">
    <source>
        <dbReference type="Proteomes" id="UP001454086"/>
    </source>
</evidence>
<feature type="region of interest" description="Disordered" evidence="1">
    <location>
        <begin position="52"/>
        <end position="74"/>
    </location>
</feature>
<keyword evidence="2" id="KW-0378">Hydrolase</keyword>
<dbReference type="RefSeq" id="WP_025486329.1">
    <property type="nucleotide sequence ID" value="NZ_JAJFDX010000001.1"/>
</dbReference>
<dbReference type="EC" id="3.4.22.71" evidence="2"/>
<dbReference type="InterPro" id="IPR009835">
    <property type="entry name" value="SrtB"/>
</dbReference>
<dbReference type="NCBIfam" id="TIGR03064">
    <property type="entry name" value="sortase_srtB"/>
    <property type="match status" value="1"/>
</dbReference>
<dbReference type="InterPro" id="IPR023365">
    <property type="entry name" value="Sortase_dom-sf"/>
</dbReference>
<sequence length="298" mass="34063">MEQNKGRSRVRRIIILLLAAVMLVSGGLSLHSYLEDKRAQEEYERLAELARETTAPVETEAPEAPEETEPETEPYVSPINFEDLMEENPDTIGWIKVPDTNIDYPIVQGTDNDFYLNHDFYGKESVGGAIYLDFESQGDFVGRNNILYGHNMKNGSMFKDVIHYKDEEYFKEHQYFSIYTPDREIRLKAVACYYGEAQPIVRKTRFKSQESFDAFVHEMIKPCSFAEDVTYPAKTVYTLVTCSYEINDARTFLFAVEVDEDGNEIGPDAQFLQKMDDLMKERAQAASAAAQGNEGQKN</sequence>
<comment type="caution">
    <text evidence="2">The sequence shown here is derived from an EMBL/GenBank/DDBJ whole genome shotgun (WGS) entry which is preliminary data.</text>
</comment>